<keyword evidence="3" id="KW-0547">Nucleotide-binding</keyword>
<keyword evidence="10" id="KW-1185">Reference proteome</keyword>
<dbReference type="RefSeq" id="WP_152272640.1">
    <property type="nucleotide sequence ID" value="NZ_VTFX01000005.1"/>
</dbReference>
<dbReference type="InterPro" id="IPR031475">
    <property type="entry name" value="NBD_C"/>
</dbReference>
<evidence type="ECO:0000256" key="2">
    <source>
        <dbReference type="ARBA" id="ARBA00022679"/>
    </source>
</evidence>
<keyword evidence="4 9" id="KW-0418">Kinase</keyword>
<evidence type="ECO:0000256" key="3">
    <source>
        <dbReference type="ARBA" id="ARBA00022741"/>
    </source>
</evidence>
<evidence type="ECO:0000256" key="5">
    <source>
        <dbReference type="ARBA" id="ARBA00022840"/>
    </source>
</evidence>
<dbReference type="Proteomes" id="UP000326852">
    <property type="component" value="Unassembled WGS sequence"/>
</dbReference>
<dbReference type="Pfam" id="PF07005">
    <property type="entry name" value="SBD_N"/>
    <property type="match status" value="1"/>
</dbReference>
<dbReference type="AlphaFoldDB" id="A0A5N6MES1"/>
<proteinExistence type="inferred from homology"/>
<evidence type="ECO:0000313" key="10">
    <source>
        <dbReference type="Proteomes" id="UP000326852"/>
    </source>
</evidence>
<evidence type="ECO:0000256" key="4">
    <source>
        <dbReference type="ARBA" id="ARBA00022777"/>
    </source>
</evidence>
<evidence type="ECO:0000259" key="7">
    <source>
        <dbReference type="Pfam" id="PF07005"/>
    </source>
</evidence>
<dbReference type="InterPro" id="IPR037051">
    <property type="entry name" value="4-carb_acid_sugar_kinase_N_sf"/>
</dbReference>
<dbReference type="GO" id="GO:0005524">
    <property type="term" value="F:ATP binding"/>
    <property type="evidence" value="ECO:0007669"/>
    <property type="project" value="UniProtKB-KW"/>
</dbReference>
<comment type="similarity">
    <text evidence="1">Belongs to the four-carbon acid sugar kinase family.</text>
</comment>
<dbReference type="EMBL" id="VTFX01000005">
    <property type="protein sequence ID" value="KAD3514962.1"/>
    <property type="molecule type" value="Genomic_DNA"/>
</dbReference>
<evidence type="ECO:0000256" key="6">
    <source>
        <dbReference type="ARBA" id="ARBA00023277"/>
    </source>
</evidence>
<dbReference type="SUPFAM" id="SSF142764">
    <property type="entry name" value="YgbK-like"/>
    <property type="match status" value="1"/>
</dbReference>
<evidence type="ECO:0000313" key="9">
    <source>
        <dbReference type="EMBL" id="KAD3514962.1"/>
    </source>
</evidence>
<organism evidence="9 10">
    <name type="scientific">Arthrobacter yangruifuii</name>
    <dbReference type="NCBI Taxonomy" id="2606616"/>
    <lineage>
        <taxon>Bacteria</taxon>
        <taxon>Bacillati</taxon>
        <taxon>Actinomycetota</taxon>
        <taxon>Actinomycetes</taxon>
        <taxon>Micrococcales</taxon>
        <taxon>Micrococcaceae</taxon>
        <taxon>Arthrobacter</taxon>
    </lineage>
</organism>
<keyword evidence="6" id="KW-0119">Carbohydrate metabolism</keyword>
<feature type="domain" description="Four-carbon acid sugar kinase N-terminal" evidence="7">
    <location>
        <begin position="12"/>
        <end position="230"/>
    </location>
</feature>
<evidence type="ECO:0000256" key="1">
    <source>
        <dbReference type="ARBA" id="ARBA00005715"/>
    </source>
</evidence>
<gene>
    <name evidence="9" type="ORF">GD627_11650</name>
</gene>
<dbReference type="Pfam" id="PF17042">
    <property type="entry name" value="NBD_C"/>
    <property type="match status" value="1"/>
</dbReference>
<reference evidence="9 10" key="1">
    <citation type="submission" date="2019-08" db="EMBL/GenBank/DDBJ databases">
        <title>Arthrobacter sp. nov., isolated from plateau pika and Tibetan wild ass.</title>
        <authorList>
            <person name="Ge Y."/>
        </authorList>
    </citation>
    <scope>NUCLEOTIDE SEQUENCE [LARGE SCALE GENOMIC DNA]</scope>
    <source>
        <strain evidence="9 10">785</strain>
    </source>
</reference>
<protein>
    <submittedName>
        <fullName evidence="9">Four-carbon acid sugar kinase family protein</fullName>
    </submittedName>
</protein>
<name>A0A5N6MES1_9MICC</name>
<feature type="domain" description="Four-carbon acid sugar kinase nucleotide binding" evidence="8">
    <location>
        <begin position="257"/>
        <end position="413"/>
    </location>
</feature>
<dbReference type="InterPro" id="IPR042213">
    <property type="entry name" value="NBD_C_sf"/>
</dbReference>
<accession>A0A5N6MES1</accession>
<sequence>MSLSPGLNPIVGIVADDVTGATDSVVQFSRSGWPSRLLLDSSGSRRFEPGSAVALTSDARPMDTVSARNATELSVENLVRSGADHLYLKIDSTMRGSVAGQLAGALSAWEKLHPGCFAVLCPAYPAMGRTVKNGLLRVHGLPVEDSPAGRDPVTPVRTSDLASLLPGIRTLPLTGASPEENARILQRAAAEDGMVAVDAATEAELQVLADALVAAGPLAIPAGSAGLAIAMARSWAEVRHAPAAPEPASSAPAAQTVVVVSSVHDIARAQAAYLCAHLAPADLQVLQPDPSLLHNGIALGEWTAARLAEHVLPPRVLLILSPAADVQLPLSGAAVARRLAAVVQQTVETGDVGSLVLVGGDGAHAVLDALSATSLLITGAVQEGIPRGYIEGGGASGRVVVTKAGGFGDITALLDTVNDLTNYTALPSETHS</sequence>
<evidence type="ECO:0000259" key="8">
    <source>
        <dbReference type="Pfam" id="PF17042"/>
    </source>
</evidence>
<comment type="caution">
    <text evidence="9">The sequence shown here is derived from an EMBL/GenBank/DDBJ whole genome shotgun (WGS) entry which is preliminary data.</text>
</comment>
<dbReference type="Gene3D" id="3.40.50.10840">
    <property type="entry name" value="Putative sugar-binding, N-terminal domain"/>
    <property type="match status" value="1"/>
</dbReference>
<dbReference type="InterPro" id="IPR010737">
    <property type="entry name" value="4-carb_acid_sugar_kinase_N"/>
</dbReference>
<keyword evidence="2" id="KW-0808">Transferase</keyword>
<dbReference type="Gene3D" id="3.40.980.20">
    <property type="entry name" value="Four-carbon acid sugar kinase, nucleotide binding domain"/>
    <property type="match status" value="1"/>
</dbReference>
<dbReference type="GO" id="GO:0016301">
    <property type="term" value="F:kinase activity"/>
    <property type="evidence" value="ECO:0007669"/>
    <property type="project" value="UniProtKB-KW"/>
</dbReference>
<keyword evidence="5" id="KW-0067">ATP-binding</keyword>